<organism evidence="3 4">
    <name type="scientific">Biomphalaria glabrata</name>
    <name type="common">Bloodfluke planorb</name>
    <name type="synonym">Freshwater snail</name>
    <dbReference type="NCBI Taxonomy" id="6526"/>
    <lineage>
        <taxon>Eukaryota</taxon>
        <taxon>Metazoa</taxon>
        <taxon>Spiralia</taxon>
        <taxon>Lophotrochozoa</taxon>
        <taxon>Mollusca</taxon>
        <taxon>Gastropoda</taxon>
        <taxon>Heterobranchia</taxon>
        <taxon>Euthyneura</taxon>
        <taxon>Panpulmonata</taxon>
        <taxon>Hygrophila</taxon>
        <taxon>Lymnaeoidea</taxon>
        <taxon>Planorbidae</taxon>
        <taxon>Biomphalaria</taxon>
    </lineage>
</organism>
<keyword evidence="3" id="KW-1185">Reference proteome</keyword>
<keyword evidence="2" id="KW-0812">Transmembrane</keyword>
<accession>A0A9W2ZSE3</accession>
<name>A0A9W2ZSE3_BIOGL</name>
<gene>
    <name evidence="4" type="primary">LOC106061884</name>
</gene>
<feature type="compositionally biased region" description="Polar residues" evidence="1">
    <location>
        <begin position="157"/>
        <end position="168"/>
    </location>
</feature>
<dbReference type="OrthoDB" id="10344033at2759"/>
<proteinExistence type="predicted"/>
<evidence type="ECO:0000313" key="3">
    <source>
        <dbReference type="Proteomes" id="UP001165740"/>
    </source>
</evidence>
<evidence type="ECO:0000313" key="4">
    <source>
        <dbReference type="RefSeq" id="XP_055877803.1"/>
    </source>
</evidence>
<feature type="region of interest" description="Disordered" evidence="1">
    <location>
        <begin position="157"/>
        <end position="189"/>
    </location>
</feature>
<evidence type="ECO:0000256" key="2">
    <source>
        <dbReference type="SAM" id="Phobius"/>
    </source>
</evidence>
<sequence length="256" mass="26701">MHTSDVHITGQSYPMSVASRMFTLKRASVIGYFLVLVSIAAGQVDETTSLQPSASSVDIPSDSSTEIPTTVLSNLTDSLSTSLVSSYVEEAASLVPSITQEFIPIEPTTLSTDTANVTTSSVNSWDGAFDIAPSSTVVEASQGFSIDADAIAPSSTVVEASQRVSNDTSTKEDGSPEIQPASGQDAQEGELSTGGKVAIGIFVSLAIVALIVGGVCFYQRTNDPKGTLKNLVNPGIQYRSFDTTGGKEVESTVSMR</sequence>
<keyword evidence="2" id="KW-0472">Membrane</keyword>
<reference evidence="4" key="1">
    <citation type="submission" date="2025-08" db="UniProtKB">
        <authorList>
            <consortium name="RefSeq"/>
        </authorList>
    </citation>
    <scope>IDENTIFICATION</scope>
</reference>
<dbReference type="AlphaFoldDB" id="A0A9W2ZSE3"/>
<evidence type="ECO:0000256" key="1">
    <source>
        <dbReference type="SAM" id="MobiDB-lite"/>
    </source>
</evidence>
<keyword evidence="2" id="KW-1133">Transmembrane helix</keyword>
<feature type="transmembrane region" description="Helical" evidence="2">
    <location>
        <begin position="197"/>
        <end position="218"/>
    </location>
</feature>
<dbReference type="Proteomes" id="UP001165740">
    <property type="component" value="Chromosome 2"/>
</dbReference>
<dbReference type="GeneID" id="106061884"/>
<dbReference type="RefSeq" id="XP_055877803.1">
    <property type="nucleotide sequence ID" value="XM_056021828.1"/>
</dbReference>
<protein>
    <submittedName>
        <fullName evidence="4">Uncharacterized protein LOC106061884 isoform X1</fullName>
    </submittedName>
</protein>